<dbReference type="VEuPathDB" id="VectorBase:LOC119185507"/>
<feature type="compositionally biased region" description="Basic residues" evidence="1">
    <location>
        <begin position="109"/>
        <end position="130"/>
    </location>
</feature>
<dbReference type="PANTHER" id="PTHR44216:SF3">
    <property type="entry name" value="PROTEIN O-MANNOSYL-TRANSFERASE TMTC2"/>
    <property type="match status" value="1"/>
</dbReference>
<comment type="caution">
    <text evidence="2">The sequence shown here is derived from an EMBL/GenBank/DDBJ whole genome shotgun (WGS) entry which is preliminary data.</text>
</comment>
<keyword evidence="3" id="KW-1185">Reference proteome</keyword>
<reference evidence="2" key="1">
    <citation type="journal article" date="2020" name="Cell">
        <title>Large-Scale Comparative Analyses of Tick Genomes Elucidate Their Genetic Diversity and Vector Capacities.</title>
        <authorList>
            <consortium name="Tick Genome and Microbiome Consortium (TIGMIC)"/>
            <person name="Jia N."/>
            <person name="Wang J."/>
            <person name="Shi W."/>
            <person name="Du L."/>
            <person name="Sun Y."/>
            <person name="Zhan W."/>
            <person name="Jiang J.F."/>
            <person name="Wang Q."/>
            <person name="Zhang B."/>
            <person name="Ji P."/>
            <person name="Bell-Sakyi L."/>
            <person name="Cui X.M."/>
            <person name="Yuan T.T."/>
            <person name="Jiang B.G."/>
            <person name="Yang W.F."/>
            <person name="Lam T.T."/>
            <person name="Chang Q.C."/>
            <person name="Ding S.J."/>
            <person name="Wang X.J."/>
            <person name="Zhu J.G."/>
            <person name="Ruan X.D."/>
            <person name="Zhao L."/>
            <person name="Wei J.T."/>
            <person name="Ye R.Z."/>
            <person name="Que T.C."/>
            <person name="Du C.H."/>
            <person name="Zhou Y.H."/>
            <person name="Cheng J.X."/>
            <person name="Dai P.F."/>
            <person name="Guo W.B."/>
            <person name="Han X.H."/>
            <person name="Huang E.J."/>
            <person name="Li L.F."/>
            <person name="Wei W."/>
            <person name="Gao Y.C."/>
            <person name="Liu J.Z."/>
            <person name="Shao H.Z."/>
            <person name="Wang X."/>
            <person name="Wang C.C."/>
            <person name="Yang T.C."/>
            <person name="Huo Q.B."/>
            <person name="Li W."/>
            <person name="Chen H.Y."/>
            <person name="Chen S.E."/>
            <person name="Zhou L.G."/>
            <person name="Ni X.B."/>
            <person name="Tian J.H."/>
            <person name="Sheng Y."/>
            <person name="Liu T."/>
            <person name="Pan Y.S."/>
            <person name="Xia L.Y."/>
            <person name="Li J."/>
            <person name="Zhao F."/>
            <person name="Cao W.C."/>
        </authorList>
    </citation>
    <scope>NUCLEOTIDE SEQUENCE</scope>
    <source>
        <strain evidence="2">Rmic-2018</strain>
    </source>
</reference>
<dbReference type="PANTHER" id="PTHR44216">
    <property type="entry name" value="PROTEIN O-MANNOSYL-TRANSFERASE TMTC2"/>
    <property type="match status" value="1"/>
</dbReference>
<accession>A0A9J6D256</accession>
<feature type="region of interest" description="Disordered" evidence="1">
    <location>
        <begin position="97"/>
        <end position="132"/>
    </location>
</feature>
<evidence type="ECO:0000256" key="1">
    <source>
        <dbReference type="SAM" id="MobiDB-lite"/>
    </source>
</evidence>
<sequence length="237" mass="26868">MAVRGWLGGGEESSVVFAYLESSGGVSNMTRLSHHPNHNEKACFQSYTVYKVSRCKTTNASDMLRASTGPLSPVCASLVSRTRSYLDRSARLITTARSSAAQVEDHHPQQRRSSTHFQRRQHPLQRHQKRRDSGVGVANVQTCIDYGVRRKWYWTAYEAALCACVVAVLCYVNLLDGDFVYTTIRSPSWATPTSPARVDDTGHCHRRRFWINDFWGRPMADPRSHKSYQPLTVLTFK</sequence>
<dbReference type="InterPro" id="IPR052384">
    <property type="entry name" value="TMTC_O-mannosyltransferase"/>
</dbReference>
<gene>
    <name evidence="2" type="ORF">HPB51_026785</name>
</gene>
<evidence type="ECO:0000313" key="2">
    <source>
        <dbReference type="EMBL" id="KAH7985643.1"/>
    </source>
</evidence>
<evidence type="ECO:0000313" key="3">
    <source>
        <dbReference type="Proteomes" id="UP000821866"/>
    </source>
</evidence>
<reference evidence="2" key="2">
    <citation type="submission" date="2021-09" db="EMBL/GenBank/DDBJ databases">
        <authorList>
            <person name="Jia N."/>
            <person name="Wang J."/>
            <person name="Shi W."/>
            <person name="Du L."/>
            <person name="Sun Y."/>
            <person name="Zhan W."/>
            <person name="Jiang J."/>
            <person name="Wang Q."/>
            <person name="Zhang B."/>
            <person name="Ji P."/>
            <person name="Sakyi L.B."/>
            <person name="Cui X."/>
            <person name="Yuan T."/>
            <person name="Jiang B."/>
            <person name="Yang W."/>
            <person name="Lam T.T.-Y."/>
            <person name="Chang Q."/>
            <person name="Ding S."/>
            <person name="Wang X."/>
            <person name="Zhu J."/>
            <person name="Ruan X."/>
            <person name="Zhao L."/>
            <person name="Wei J."/>
            <person name="Que T."/>
            <person name="Du C."/>
            <person name="Cheng J."/>
            <person name="Dai P."/>
            <person name="Han X."/>
            <person name="Huang E."/>
            <person name="Gao Y."/>
            <person name="Liu J."/>
            <person name="Shao H."/>
            <person name="Ye R."/>
            <person name="Li L."/>
            <person name="Wei W."/>
            <person name="Wang X."/>
            <person name="Wang C."/>
            <person name="Huo Q."/>
            <person name="Li W."/>
            <person name="Guo W."/>
            <person name="Chen H."/>
            <person name="Chen S."/>
            <person name="Zhou L."/>
            <person name="Zhou L."/>
            <person name="Ni X."/>
            <person name="Tian J."/>
            <person name="Zhou Y."/>
            <person name="Sheng Y."/>
            <person name="Liu T."/>
            <person name="Pan Y."/>
            <person name="Xia L."/>
            <person name="Li J."/>
            <person name="Zhao F."/>
            <person name="Cao W."/>
        </authorList>
    </citation>
    <scope>NUCLEOTIDE SEQUENCE</scope>
    <source>
        <strain evidence="2">Rmic-2018</strain>
        <tissue evidence="2">Larvae</tissue>
    </source>
</reference>
<name>A0A9J6D256_RHIMP</name>
<dbReference type="Proteomes" id="UP000821866">
    <property type="component" value="Unassembled WGS sequence"/>
</dbReference>
<dbReference type="AlphaFoldDB" id="A0A9J6D256"/>
<dbReference type="EMBL" id="JABSTU010001637">
    <property type="protein sequence ID" value="KAH7985643.1"/>
    <property type="molecule type" value="Genomic_DNA"/>
</dbReference>
<protein>
    <submittedName>
        <fullName evidence="2">Uncharacterized protein</fullName>
    </submittedName>
</protein>
<organism evidence="2 3">
    <name type="scientific">Rhipicephalus microplus</name>
    <name type="common">Cattle tick</name>
    <name type="synonym">Boophilus microplus</name>
    <dbReference type="NCBI Taxonomy" id="6941"/>
    <lineage>
        <taxon>Eukaryota</taxon>
        <taxon>Metazoa</taxon>
        <taxon>Ecdysozoa</taxon>
        <taxon>Arthropoda</taxon>
        <taxon>Chelicerata</taxon>
        <taxon>Arachnida</taxon>
        <taxon>Acari</taxon>
        <taxon>Parasitiformes</taxon>
        <taxon>Ixodida</taxon>
        <taxon>Ixodoidea</taxon>
        <taxon>Ixodidae</taxon>
        <taxon>Rhipicephalinae</taxon>
        <taxon>Rhipicephalus</taxon>
        <taxon>Boophilus</taxon>
    </lineage>
</organism>
<proteinExistence type="predicted"/>